<feature type="disulfide bond" evidence="12">
    <location>
        <begin position="116"/>
        <end position="134"/>
    </location>
</feature>
<feature type="repeat" description="LDL-receptor class B" evidence="13">
    <location>
        <begin position="441"/>
        <end position="484"/>
    </location>
</feature>
<evidence type="ECO:0000256" key="3">
    <source>
        <dbReference type="ARBA" id="ARBA00022583"/>
    </source>
</evidence>
<keyword evidence="8 14" id="KW-0472">Membrane</keyword>
<feature type="disulfide bond" evidence="12">
    <location>
        <begin position="1013"/>
        <end position="1025"/>
    </location>
</feature>
<feature type="disulfide bond" evidence="12">
    <location>
        <begin position="989"/>
        <end position="1004"/>
    </location>
</feature>
<keyword evidence="6" id="KW-0677">Repeat</keyword>
<dbReference type="GO" id="GO:0005509">
    <property type="term" value="F:calcium ion binding"/>
    <property type="evidence" value="ECO:0007669"/>
    <property type="project" value="InterPro"/>
</dbReference>
<keyword evidence="11" id="KW-0325">Glycoprotein</keyword>
<feature type="disulfide bond" evidence="12">
    <location>
        <begin position="109"/>
        <end position="121"/>
    </location>
</feature>
<dbReference type="InterPro" id="IPR009030">
    <property type="entry name" value="Growth_fac_rcpt_cys_sf"/>
</dbReference>
<evidence type="ECO:0000256" key="12">
    <source>
        <dbReference type="PROSITE-ProRule" id="PRU00124"/>
    </source>
</evidence>
<dbReference type="GO" id="GO:0006898">
    <property type="term" value="P:receptor-mediated endocytosis"/>
    <property type="evidence" value="ECO:0007669"/>
    <property type="project" value="TreeGrafter"/>
</dbReference>
<name>A0A2I4PYC0_DIAVI</name>
<feature type="disulfide bond" evidence="12">
    <location>
        <begin position="1097"/>
        <end position="1115"/>
    </location>
</feature>
<evidence type="ECO:0000256" key="4">
    <source>
        <dbReference type="ARBA" id="ARBA00022692"/>
    </source>
</evidence>
<proteinExistence type="evidence at transcript level"/>
<dbReference type="GO" id="GO:0042562">
    <property type="term" value="F:hormone binding"/>
    <property type="evidence" value="ECO:0007669"/>
    <property type="project" value="TreeGrafter"/>
</dbReference>
<feature type="disulfide bond" evidence="12">
    <location>
        <begin position="1052"/>
        <end position="1064"/>
    </location>
</feature>
<feature type="chain" id="PRO_5014450469" evidence="15">
    <location>
        <begin position="18"/>
        <end position="1770"/>
    </location>
</feature>
<dbReference type="CDD" id="cd00054">
    <property type="entry name" value="EGF_CA"/>
    <property type="match status" value="1"/>
</dbReference>
<comment type="subcellular location">
    <subcellularLocation>
        <location evidence="1">Membrane</location>
        <topology evidence="1">Single-pass type I membrane protein</topology>
    </subcellularLocation>
</comment>
<dbReference type="InterPro" id="IPR026823">
    <property type="entry name" value="cEGF"/>
</dbReference>
<evidence type="ECO:0000256" key="8">
    <source>
        <dbReference type="ARBA" id="ARBA00023136"/>
    </source>
</evidence>
<dbReference type="InterPro" id="IPR001881">
    <property type="entry name" value="EGF-like_Ca-bd_dom"/>
</dbReference>
<dbReference type="SMART" id="SM00179">
    <property type="entry name" value="EGF_CA"/>
    <property type="match status" value="5"/>
</dbReference>
<dbReference type="PANTHER" id="PTHR22722:SF14">
    <property type="entry name" value="MEGALIN, ISOFORM A"/>
    <property type="match status" value="1"/>
</dbReference>
<dbReference type="Gene3D" id="4.10.400.10">
    <property type="entry name" value="Low-density Lipoprotein Receptor"/>
    <property type="match status" value="13"/>
</dbReference>
<comment type="caution">
    <text evidence="12">Lacks conserved residue(s) required for the propagation of feature annotation.</text>
</comment>
<dbReference type="InterPro" id="IPR036055">
    <property type="entry name" value="LDL_receptor-like_sf"/>
</dbReference>
<dbReference type="Gene3D" id="2.10.25.10">
    <property type="entry name" value="Laminin"/>
    <property type="match status" value="4"/>
</dbReference>
<feature type="disulfide bond" evidence="12">
    <location>
        <begin position="42"/>
        <end position="57"/>
    </location>
</feature>
<feature type="disulfide bond" evidence="12">
    <location>
        <begin position="1236"/>
        <end position="1254"/>
    </location>
</feature>
<dbReference type="InterPro" id="IPR000033">
    <property type="entry name" value="LDLR_classB_rpt"/>
</dbReference>
<feature type="disulfide bond" evidence="12">
    <location>
        <begin position="1156"/>
        <end position="1171"/>
    </location>
</feature>
<feature type="disulfide bond" evidence="12">
    <location>
        <begin position="1020"/>
        <end position="1038"/>
    </location>
</feature>
<feature type="disulfide bond" evidence="12">
    <location>
        <begin position="970"/>
        <end position="982"/>
    </location>
</feature>
<gene>
    <name evidence="17" type="primary">vgr</name>
</gene>
<dbReference type="PROSITE" id="PS50068">
    <property type="entry name" value="LDLRA_2"/>
    <property type="match status" value="13"/>
</dbReference>
<dbReference type="FunFam" id="2.10.25.10:FF:000009">
    <property type="entry name" value="Low-density lipoprotein receptor isoform 1"/>
    <property type="match status" value="1"/>
</dbReference>
<evidence type="ECO:0000256" key="15">
    <source>
        <dbReference type="SAM" id="SignalP"/>
    </source>
</evidence>
<dbReference type="InterPro" id="IPR023415">
    <property type="entry name" value="LDLR_class-A_CS"/>
</dbReference>
<feature type="disulfide bond" evidence="12">
    <location>
        <begin position="61"/>
        <end position="73"/>
    </location>
</feature>
<dbReference type="Pfam" id="PF14670">
    <property type="entry name" value="FXa_inhibition"/>
    <property type="match status" value="1"/>
</dbReference>
<evidence type="ECO:0000256" key="2">
    <source>
        <dbReference type="ARBA" id="ARBA00022536"/>
    </source>
</evidence>
<keyword evidence="3" id="KW-0254">Endocytosis</keyword>
<dbReference type="FunFam" id="4.10.400.10:FF:000119">
    <property type="entry name" value="Suppressor of tumorigenicity 14 protein homolog"/>
    <property type="match status" value="1"/>
</dbReference>
<evidence type="ECO:0000256" key="1">
    <source>
        <dbReference type="ARBA" id="ARBA00004479"/>
    </source>
</evidence>
<feature type="disulfide bond" evidence="12">
    <location>
        <begin position="155"/>
        <end position="173"/>
    </location>
</feature>
<evidence type="ECO:0000256" key="13">
    <source>
        <dbReference type="PROSITE-ProRule" id="PRU00461"/>
    </source>
</evidence>
<dbReference type="CDD" id="cd00112">
    <property type="entry name" value="LDLa"/>
    <property type="match status" value="13"/>
</dbReference>
<keyword evidence="9 12" id="KW-1015">Disulfide bond</keyword>
<dbReference type="SUPFAM" id="SSF63825">
    <property type="entry name" value="YWTD domain"/>
    <property type="match status" value="3"/>
</dbReference>
<feature type="disulfide bond" evidence="12">
    <location>
        <begin position="949"/>
        <end position="964"/>
    </location>
</feature>
<keyword evidence="2" id="KW-0245">EGF-like domain</keyword>
<evidence type="ECO:0000256" key="11">
    <source>
        <dbReference type="ARBA" id="ARBA00023180"/>
    </source>
</evidence>
<dbReference type="GO" id="GO:0016324">
    <property type="term" value="C:apical plasma membrane"/>
    <property type="evidence" value="ECO:0007669"/>
    <property type="project" value="TreeGrafter"/>
</dbReference>
<dbReference type="InterPro" id="IPR018097">
    <property type="entry name" value="EGF_Ca-bd_CS"/>
</dbReference>
<dbReference type="Pfam" id="PF00058">
    <property type="entry name" value="Ldl_recept_b"/>
    <property type="match status" value="2"/>
</dbReference>
<evidence type="ECO:0000313" key="17">
    <source>
        <dbReference type="EMBL" id="AQS83398.1"/>
    </source>
</evidence>
<dbReference type="SMART" id="SM00181">
    <property type="entry name" value="EGF"/>
    <property type="match status" value="7"/>
</dbReference>
<dbReference type="SUPFAM" id="SSF57196">
    <property type="entry name" value="EGF/Laminin"/>
    <property type="match status" value="3"/>
</dbReference>
<feature type="disulfide bond" evidence="12">
    <location>
        <begin position="30"/>
        <end position="48"/>
    </location>
</feature>
<feature type="signal peptide" evidence="15">
    <location>
        <begin position="1"/>
        <end position="17"/>
    </location>
</feature>
<dbReference type="SMART" id="SM00192">
    <property type="entry name" value="LDLa"/>
    <property type="match status" value="13"/>
</dbReference>
<organism evidence="17">
    <name type="scientific">Diabrotica virgifera</name>
    <name type="common">Western corn root beetle</name>
    <dbReference type="NCBI Taxonomy" id="50389"/>
    <lineage>
        <taxon>Eukaryota</taxon>
        <taxon>Metazoa</taxon>
        <taxon>Ecdysozoa</taxon>
        <taxon>Arthropoda</taxon>
        <taxon>Hexapoda</taxon>
        <taxon>Insecta</taxon>
        <taxon>Pterygota</taxon>
        <taxon>Neoptera</taxon>
        <taxon>Endopterygota</taxon>
        <taxon>Coleoptera</taxon>
        <taxon>Polyphaga</taxon>
        <taxon>Cucujiformia</taxon>
        <taxon>Chrysomeloidea</taxon>
        <taxon>Chrysomelidae</taxon>
        <taxon>Galerucinae</taxon>
        <taxon>Diabroticina</taxon>
        <taxon>Diabroticites</taxon>
        <taxon>Diabrotica</taxon>
    </lineage>
</organism>
<evidence type="ECO:0000256" key="14">
    <source>
        <dbReference type="SAM" id="Phobius"/>
    </source>
</evidence>
<evidence type="ECO:0000256" key="6">
    <source>
        <dbReference type="ARBA" id="ARBA00022737"/>
    </source>
</evidence>
<evidence type="ECO:0000256" key="10">
    <source>
        <dbReference type="ARBA" id="ARBA00023170"/>
    </source>
</evidence>
<reference evidence="17" key="1">
    <citation type="journal article" date="2016" name="Sci. Rep.">
        <title>Discovery of midgut genes for the RNA interference control of corn rootworm.</title>
        <authorList>
            <person name="Hu X."/>
            <person name="Richtman N.M."/>
            <person name="Zhao J.Z."/>
            <person name="Duncan K.E."/>
            <person name="Niu X."/>
            <person name="Procyk L.A."/>
            <person name="Oneal M.A."/>
            <person name="Kernodle B.M."/>
            <person name="Steimel J.P."/>
            <person name="Crane V.C."/>
            <person name="Sandahl G."/>
            <person name="Ritland J.L."/>
            <person name="Howard R.J."/>
            <person name="Presnail J.K."/>
            <person name="Lu A.L."/>
            <person name="Wu G."/>
        </authorList>
    </citation>
    <scope>NUCLEOTIDE SEQUENCE</scope>
</reference>
<keyword evidence="4 14" id="KW-0812">Transmembrane</keyword>
<sequence>MLILFFVLSTLLNAVVSTNNNDCPPHQFRCTNSKCIDFQQRCDGSDNCGDGSDELDCDHKCHEHFFNCRNGRCISEAFLCDGENDCNNFLDEKDCKGQTVLTLETDGHCEDGHWKCADKLCIPLDMVCNGAPECLDGSDETIGCSNKIVCDGFKCKNGHCIPTEWACDGLDDCGDKTDEQDCANHVPLDQCTLDKRKFLCSNNKTCIDLHSVCDNKLDCPDYSDEGKQCNSSAISCNNNKCSHTCISLPTGPKCLCPNGYHTLDDSNCLDINECTTYGICDQKCRNLPGSYECYCDDKYTLQADKKTCKATGGSGIMIFSSKQEIRALTLDSLDYFTVAKDLNQVVGIAYDGHHIYWTDVFTGHETISRSIEDGSEREVLVTSGLSLPEDLAYDWLTGNIYFTDALKQHVGVCSNDGHHCTVLVNKDIRKPRGIVVNVEAGDMYWSDWGVPAAIGYSLMDGSQDKPFVTNNIHWPNGLALDQPNSRLYWTDAKKMTLESINLDGTDQRIVLEGIVKHPYAIAVFENKLYWSDWDSHTIQTCDKFNGKNHHTLVEEHKNLIYGISIFHYALEKRLVNPCEHASCSDICLLKAQSYACACPENKVLDTDGHTCKEVQPTQALVGGTGHVLVSIKHQFLGKHDVTFLPDLAKHVGSLAFDSYKNILYVSDLETKSIVALNMNIGISKTLEIDGLGKVTSMDFDPKSNNLYICDTERLVVEIIDMNNLERKIIVHDTFGETPESIALVPEDGIMFVSFKQGKLGNSHIDRFFMDGTGRTHVIENGLVGPVRVVYDRSLYRIFFADLSTGVIESTSAAGDDRHHFRTLTTHPVSIAVLKDDLLWTNLDSKDLYWSEKRSSESYEKKITIGFKEDNVNIHLVSVTRKQLEINSCRVNNNGCSHLCLQSHKSIVCACPAGWELSANGFTCNKRVTCDNKEMLCPHSNTCVLKSLRCNGFKDCAFGEDEWDCQTVSQCLPGQYKCDDGQCISEDLVCNHSYDCKDKSDEYGCADKNKKLGCPPGHFTCKSSECISERFVCDAFHDCDDGSDELNCENNICLESQFRCDVGTCIPKDWECDGEYDCTDSSDEHCSSEVCQSNYFKCDNNRCIDPKLQCDGFDDCGDHSDEKFEKCLHHSKAPKCTLEEFACITNTSICLPKSAKCNGTSECPNNEDEKDCSKCEEDEFECKHKHYRECIPRSWICDGTDDCGDNSDESMETCSSKLKPAADNFAVTDSCLTGYRCHSGACINMTSVCNNNHDCFDGSDEDGLCSSSCVGVKNPCNQICVKTPSGPRCECKPGYKLLGDGKTCIDDNECQTDPPICSQLCHNKEGGYSCDCYNNFLLSSNKKSCKAHGPRMTIYLVIYGNQIRHLIPKSNTMAVLYTNPMIKISSLDTLVKPKLIFFSSYETQAIYKLDTTTNMMHYIRNVGFPRTIAVDWSTQNIYYFDTDVNGRSISVCSFEEKCAKLINIESPRHVTALAVDSVNKLLFYVLRNWWVLETPSFVIYSVNLDGSNRQEIVKTTTGNVEDITFDINKKLLYYTNKQDESIHEVSYKGGPVKTVFSNISQPEGLKFFENQLYYTVATGYIVSCKLYGDRSCNPRYKLHTFASGQFVIEQESLQPKVENVCTGHKCPYLCVPAESGYRCLCHNGKVSNHSEICGENDDNQSGNNHKFAVHTTPIQTASDKHSGAVASAILIPLLLVFLGAVFYYLLKRRGDTGLNISMRFYNPLYGKPVREDQKQILKPGQHEYTNPIIVAEEHEDHAKDASRMLNDSCVC</sequence>
<keyword evidence="10 17" id="KW-0675">Receptor</keyword>
<dbReference type="PROSITE" id="PS01209">
    <property type="entry name" value="LDLRA_1"/>
    <property type="match status" value="7"/>
</dbReference>
<dbReference type="PANTHER" id="PTHR22722">
    <property type="entry name" value="LOW-DENSITY LIPOPROTEIN RECEPTOR-RELATED PROTEIN 2-RELATED"/>
    <property type="match status" value="1"/>
</dbReference>
<dbReference type="GO" id="GO:0043235">
    <property type="term" value="C:receptor complex"/>
    <property type="evidence" value="ECO:0007669"/>
    <property type="project" value="TreeGrafter"/>
</dbReference>
<dbReference type="InterPro" id="IPR011042">
    <property type="entry name" value="6-blade_b-propeller_TolB-like"/>
</dbReference>
<dbReference type="PROSITE" id="PS01187">
    <property type="entry name" value="EGF_CA"/>
    <property type="match status" value="2"/>
</dbReference>
<feature type="disulfide bond" evidence="12">
    <location>
        <begin position="1090"/>
        <end position="1102"/>
    </location>
</feature>
<feature type="repeat" description="LDL-receptor class B" evidence="13">
    <location>
        <begin position="485"/>
        <end position="527"/>
    </location>
</feature>
<dbReference type="EMBL" id="KY373243">
    <property type="protein sequence ID" value="AQS83398.1"/>
    <property type="molecule type" value="mRNA"/>
</dbReference>
<feature type="disulfide bond" evidence="12">
    <location>
        <begin position="68"/>
        <end position="86"/>
    </location>
</feature>
<dbReference type="Pfam" id="PF00057">
    <property type="entry name" value="Ldl_recept_a"/>
    <property type="match status" value="12"/>
</dbReference>
<feature type="repeat" description="LDL-receptor class B" evidence="13">
    <location>
        <begin position="353"/>
        <end position="397"/>
    </location>
</feature>
<dbReference type="Pfam" id="PF07645">
    <property type="entry name" value="EGF_CA"/>
    <property type="match status" value="1"/>
</dbReference>
<keyword evidence="5 15" id="KW-0732">Signal</keyword>
<accession>A0A2I4PYC0</accession>
<dbReference type="PROSITE" id="PS01186">
    <property type="entry name" value="EGF_2"/>
    <property type="match status" value="1"/>
</dbReference>
<dbReference type="SUPFAM" id="SSF57424">
    <property type="entry name" value="LDL receptor-like module"/>
    <property type="match status" value="13"/>
</dbReference>
<dbReference type="Pfam" id="PF12662">
    <property type="entry name" value="cEGF"/>
    <property type="match status" value="1"/>
</dbReference>
<dbReference type="InterPro" id="IPR049883">
    <property type="entry name" value="NOTCH1_EGF-like"/>
</dbReference>
<dbReference type="PRINTS" id="PR00261">
    <property type="entry name" value="LDLRECEPTOR"/>
</dbReference>
<evidence type="ECO:0000256" key="7">
    <source>
        <dbReference type="ARBA" id="ARBA00022989"/>
    </source>
</evidence>
<dbReference type="InterPro" id="IPR000742">
    <property type="entry name" value="EGF"/>
</dbReference>
<dbReference type="PROSITE" id="PS51120">
    <property type="entry name" value="LDLRB"/>
    <property type="match status" value="3"/>
</dbReference>
<feature type="disulfide bond" evidence="12">
    <location>
        <begin position="23"/>
        <end position="35"/>
    </location>
</feature>
<feature type="disulfide bond" evidence="12">
    <location>
        <begin position="977"/>
        <end position="995"/>
    </location>
</feature>
<feature type="disulfide bond" evidence="12">
    <location>
        <begin position="1059"/>
        <end position="1077"/>
    </location>
</feature>
<dbReference type="SUPFAM" id="SSF57184">
    <property type="entry name" value="Growth factor receptor domain"/>
    <property type="match status" value="1"/>
</dbReference>
<evidence type="ECO:0000256" key="9">
    <source>
        <dbReference type="ARBA" id="ARBA00023157"/>
    </source>
</evidence>
<feature type="domain" description="EGF-like" evidence="16">
    <location>
        <begin position="254"/>
        <end position="268"/>
    </location>
</feature>
<keyword evidence="7 14" id="KW-1133">Transmembrane helix</keyword>
<evidence type="ECO:0000256" key="5">
    <source>
        <dbReference type="ARBA" id="ARBA00022729"/>
    </source>
</evidence>
<feature type="disulfide bond" evidence="12">
    <location>
        <begin position="167"/>
        <end position="182"/>
    </location>
</feature>
<feature type="disulfide bond" evidence="12">
    <location>
        <begin position="1032"/>
        <end position="1047"/>
    </location>
</feature>
<dbReference type="InterPro" id="IPR051221">
    <property type="entry name" value="LDLR-related"/>
</dbReference>
<dbReference type="FunFam" id="2.120.10.30:FF:000241">
    <property type="entry name" value="Low-density lipoprotein receptor-related protein 6"/>
    <property type="match status" value="1"/>
</dbReference>
<dbReference type="InterPro" id="IPR002172">
    <property type="entry name" value="LDrepeatLR_classA_rpt"/>
</dbReference>
<feature type="transmembrane region" description="Helical" evidence="14">
    <location>
        <begin position="1683"/>
        <end position="1705"/>
    </location>
</feature>
<evidence type="ECO:0000259" key="16">
    <source>
        <dbReference type="PROSITE" id="PS01186"/>
    </source>
</evidence>
<dbReference type="Gene3D" id="2.120.10.30">
    <property type="entry name" value="TolB, C-terminal domain"/>
    <property type="match status" value="3"/>
</dbReference>
<feature type="disulfide bond" evidence="12">
    <location>
        <begin position="80"/>
        <end position="95"/>
    </location>
</feature>
<dbReference type="SMART" id="SM00135">
    <property type="entry name" value="LY"/>
    <property type="match status" value="12"/>
</dbReference>
<protein>
    <submittedName>
        <fullName evidence="17">Vitellogenin receptor</fullName>
    </submittedName>
</protein>